<evidence type="ECO:0000256" key="3">
    <source>
        <dbReference type="ARBA" id="ARBA00022692"/>
    </source>
</evidence>
<comment type="subcellular location">
    <subcellularLocation>
        <location evidence="1">Endomembrane system</location>
        <topology evidence="1">Multi-pass membrane protein</topology>
    </subcellularLocation>
</comment>
<dbReference type="Proteomes" id="UP000410492">
    <property type="component" value="Unassembled WGS sequence"/>
</dbReference>
<dbReference type="PANTHER" id="PTHR46953">
    <property type="entry name" value="G-PROTEIN COUPLED RECEPTOR MTH-LIKE 1-RELATED"/>
    <property type="match status" value="1"/>
</dbReference>
<sequence>MFLLLLLTVGPKRNVSTAMKVIVILVTCACFVHGDDTISTKNSSSFFVILNHNTNETCEENSTCIRKCCEEGMAMKNKNCTTSDVEFSFSVYDTTQEVSEGNFTFDVVHGKSCTTGRIQKVDSTETGPAHYYVQRNGTLYCPQFRADRVLFYEDYCLENIIFPTHVEFVALLCYRDSDYRQVEETSGYFVNDAKELCKHWERVNISDVVRNRGEIVKDGVRYTPEDYFQENGTTWGCICHVKKCVRKCCESHKKVWNGTKCVQDFRDNFQLTFYENVAVVDSASLSDFEVVFGAECAEDYVHILPDTDSDIYVQTDGSLYVQSFDYTYDYASYCVDVFEDGEISALLCERYESGTAELQKTIYAKDLSHRGCPRRSVRC</sequence>
<dbReference type="Pfam" id="PF06652">
    <property type="entry name" value="Methuselah_N"/>
    <property type="match status" value="1"/>
</dbReference>
<name>A0A653BJY7_CALMS</name>
<comment type="similarity">
    <text evidence="2">Belongs to the G-protein coupled receptor 2 family. Mth subfamily.</text>
</comment>
<evidence type="ECO:0000313" key="12">
    <source>
        <dbReference type="Proteomes" id="UP000410492"/>
    </source>
</evidence>
<evidence type="ECO:0000256" key="6">
    <source>
        <dbReference type="ARBA" id="ARBA00023040"/>
    </source>
</evidence>
<evidence type="ECO:0000256" key="5">
    <source>
        <dbReference type="ARBA" id="ARBA00022989"/>
    </source>
</evidence>
<dbReference type="GO" id="GO:0004930">
    <property type="term" value="F:G protein-coupled receptor activity"/>
    <property type="evidence" value="ECO:0007669"/>
    <property type="project" value="UniProtKB-KW"/>
</dbReference>
<evidence type="ECO:0000259" key="10">
    <source>
        <dbReference type="Pfam" id="PF06652"/>
    </source>
</evidence>
<keyword evidence="4 9" id="KW-0732">Signal</keyword>
<organism evidence="11 12">
    <name type="scientific">Callosobruchus maculatus</name>
    <name type="common">Southern cowpea weevil</name>
    <name type="synonym">Pulse bruchid</name>
    <dbReference type="NCBI Taxonomy" id="64391"/>
    <lineage>
        <taxon>Eukaryota</taxon>
        <taxon>Metazoa</taxon>
        <taxon>Ecdysozoa</taxon>
        <taxon>Arthropoda</taxon>
        <taxon>Hexapoda</taxon>
        <taxon>Insecta</taxon>
        <taxon>Pterygota</taxon>
        <taxon>Neoptera</taxon>
        <taxon>Endopterygota</taxon>
        <taxon>Coleoptera</taxon>
        <taxon>Polyphaga</taxon>
        <taxon>Cucujiformia</taxon>
        <taxon>Chrysomeloidea</taxon>
        <taxon>Chrysomelidae</taxon>
        <taxon>Bruchinae</taxon>
        <taxon>Bruchini</taxon>
        <taxon>Callosobruchus</taxon>
    </lineage>
</organism>
<dbReference type="InterPro" id="IPR052808">
    <property type="entry name" value="GPCR_Mth-like"/>
</dbReference>
<evidence type="ECO:0000256" key="9">
    <source>
        <dbReference type="SAM" id="SignalP"/>
    </source>
</evidence>
<dbReference type="GO" id="GO:0012505">
    <property type="term" value="C:endomembrane system"/>
    <property type="evidence" value="ECO:0007669"/>
    <property type="project" value="UniProtKB-SubCell"/>
</dbReference>
<dbReference type="OrthoDB" id="6134459at2759"/>
<keyword evidence="5" id="KW-0472">Membrane</keyword>
<dbReference type="SUPFAM" id="SSF63877">
    <property type="entry name" value="Methuselah ectodomain"/>
    <property type="match status" value="2"/>
</dbReference>
<gene>
    <name evidence="11" type="ORF">CALMAC_LOCUS1476</name>
</gene>
<dbReference type="Gene3D" id="2.170.180.11">
    <property type="entry name" value="Methuselah ectodomain, domain 2"/>
    <property type="match status" value="2"/>
</dbReference>
<feature type="domain" description="Methuselah N-terminal" evidence="10">
    <location>
        <begin position="235"/>
        <end position="336"/>
    </location>
</feature>
<dbReference type="InterPro" id="IPR023311">
    <property type="entry name" value="Methusela_ecto_dom_2"/>
</dbReference>
<keyword evidence="8" id="KW-0807">Transducer</keyword>
<feature type="chain" id="PRO_5024845348" description="Methuselah N-terminal domain-containing protein" evidence="9">
    <location>
        <begin position="35"/>
        <end position="379"/>
    </location>
</feature>
<dbReference type="InterPro" id="IPR036272">
    <property type="entry name" value="Methuselah_N_sf"/>
</dbReference>
<evidence type="ECO:0000256" key="8">
    <source>
        <dbReference type="ARBA" id="ARBA00023224"/>
    </source>
</evidence>
<keyword evidence="12" id="KW-1185">Reference proteome</keyword>
<proteinExistence type="inferred from homology"/>
<keyword evidence="5" id="KW-1133">Transmembrane helix</keyword>
<evidence type="ECO:0000256" key="4">
    <source>
        <dbReference type="ARBA" id="ARBA00022729"/>
    </source>
</evidence>
<evidence type="ECO:0000313" key="11">
    <source>
        <dbReference type="EMBL" id="VEN35605.1"/>
    </source>
</evidence>
<evidence type="ECO:0000256" key="1">
    <source>
        <dbReference type="ARBA" id="ARBA00004127"/>
    </source>
</evidence>
<keyword evidence="7" id="KW-0675">Receptor</keyword>
<reference evidence="11 12" key="1">
    <citation type="submission" date="2019-01" db="EMBL/GenBank/DDBJ databases">
        <authorList>
            <person name="Sayadi A."/>
        </authorList>
    </citation>
    <scope>NUCLEOTIDE SEQUENCE [LARGE SCALE GENOMIC DNA]</scope>
</reference>
<dbReference type="AlphaFoldDB" id="A0A653BJY7"/>
<feature type="signal peptide" evidence="9">
    <location>
        <begin position="1"/>
        <end position="34"/>
    </location>
</feature>
<dbReference type="InterPro" id="IPR010596">
    <property type="entry name" value="Methuselah_N_dom"/>
</dbReference>
<dbReference type="EMBL" id="CAACVG010001753">
    <property type="protein sequence ID" value="VEN35605.1"/>
    <property type="molecule type" value="Genomic_DNA"/>
</dbReference>
<accession>A0A653BJY7</accession>
<protein>
    <recommendedName>
        <fullName evidence="10">Methuselah N-terminal domain-containing protein</fullName>
    </recommendedName>
</protein>
<evidence type="ECO:0000256" key="7">
    <source>
        <dbReference type="ARBA" id="ARBA00023170"/>
    </source>
</evidence>
<evidence type="ECO:0000256" key="2">
    <source>
        <dbReference type="ARBA" id="ARBA00008979"/>
    </source>
</evidence>
<keyword evidence="6" id="KW-0297">G-protein coupled receptor</keyword>
<keyword evidence="3" id="KW-0812">Transmembrane</keyword>
<dbReference type="PANTHER" id="PTHR46953:SF1">
    <property type="entry name" value="G-PROTEIN COUPLED RECEPTOR MTH-LIKE 1-RELATED"/>
    <property type="match status" value="1"/>
</dbReference>